<dbReference type="RefSeq" id="XP_012686157.1">
    <property type="nucleotide sequence ID" value="XM_012830703.3"/>
</dbReference>
<feature type="signal peptide" evidence="4">
    <location>
        <begin position="1"/>
        <end position="22"/>
    </location>
</feature>
<dbReference type="OrthoDB" id="9864753at2759"/>
<dbReference type="Pfam" id="PF21339">
    <property type="entry name" value="VEGFR-1-like_Ig-like"/>
    <property type="match status" value="1"/>
</dbReference>
<feature type="compositionally biased region" description="Basic residues" evidence="3">
    <location>
        <begin position="47"/>
        <end position="62"/>
    </location>
</feature>
<reference evidence="7" key="1">
    <citation type="submission" date="2025-08" db="UniProtKB">
        <authorList>
            <consortium name="RefSeq"/>
        </authorList>
    </citation>
    <scope>IDENTIFICATION</scope>
</reference>
<evidence type="ECO:0000256" key="1">
    <source>
        <dbReference type="ARBA" id="ARBA00011360"/>
    </source>
</evidence>
<evidence type="ECO:0000313" key="6">
    <source>
        <dbReference type="Proteomes" id="UP000515152"/>
    </source>
</evidence>
<accession>A0A6P3W137</accession>
<dbReference type="InterPro" id="IPR042495">
    <property type="entry name" value="PDGFRL"/>
</dbReference>
<keyword evidence="6" id="KW-1185">Reference proteome</keyword>
<dbReference type="AlphaFoldDB" id="A0A6P3W137"/>
<sequence>MKWRVMFGALLMSLLVVQFGHCQNEDKDAKSATEEKPKEKVQTGKGAGKKTKTSTAKQKKKQPAQSSQGAYLTQVVNKGKFQRVGDTLSVPAGETLELRCKGAPVQWAVPYYLEEEDAGRLKMVQHGRYGTLILANATGADTGEYTCYPMYCEDTDCRKEYDKAVKVFIFFPDPQELFVPSSDYYEVIQLRTNWPTVLPCQVTNPKAKVTLHREFPPEEVKVDGTEISFDVKRGFTIHRPKQYHAGSLSCEASLGNLRQSSTKYMLIYVNYPSAPPAPVIQASASSVSVGSNLQVTCIVVGEQDVVVEFTWEYPGQQIGRPLYTQDSVEAANNIGRLRQRSLSIIMVDEVRDVDQGTYTCTAQNLEGSRSASTTVKVVPKVNAKPRKP</sequence>
<evidence type="ECO:0000259" key="5">
    <source>
        <dbReference type="PROSITE" id="PS50835"/>
    </source>
</evidence>
<dbReference type="PANTHER" id="PTHR15360:SF2">
    <property type="entry name" value="PLATELET-DERIVED GROWTH FACTOR RECEPTOR-LIKE PROTEIN"/>
    <property type="match status" value="1"/>
</dbReference>
<dbReference type="PANTHER" id="PTHR15360">
    <property type="entry name" value="PLATELET-DERIVED GROWTH FACTOR RECEPTOR LIKE"/>
    <property type="match status" value="1"/>
</dbReference>
<dbReference type="InterPro" id="IPR013783">
    <property type="entry name" value="Ig-like_fold"/>
</dbReference>
<evidence type="ECO:0000256" key="2">
    <source>
        <dbReference type="ARBA" id="ARBA00019671"/>
    </source>
</evidence>
<feature type="compositionally biased region" description="Basic and acidic residues" evidence="3">
    <location>
        <begin position="27"/>
        <end position="42"/>
    </location>
</feature>
<proteinExistence type="predicted"/>
<evidence type="ECO:0000256" key="3">
    <source>
        <dbReference type="SAM" id="MobiDB-lite"/>
    </source>
</evidence>
<protein>
    <recommendedName>
        <fullName evidence="2">Platelet-derived growth factor receptor-like protein</fullName>
    </recommendedName>
</protein>
<dbReference type="SUPFAM" id="SSF48726">
    <property type="entry name" value="Immunoglobulin"/>
    <property type="match status" value="3"/>
</dbReference>
<dbReference type="GeneID" id="105903007"/>
<dbReference type="Pfam" id="PF13927">
    <property type="entry name" value="Ig_3"/>
    <property type="match status" value="1"/>
</dbReference>
<gene>
    <name evidence="7" type="primary">LOC105903007</name>
</gene>
<dbReference type="InterPro" id="IPR003599">
    <property type="entry name" value="Ig_sub"/>
</dbReference>
<feature type="domain" description="Ig-like" evidence="5">
    <location>
        <begin position="272"/>
        <end position="376"/>
    </location>
</feature>
<dbReference type="Proteomes" id="UP000515152">
    <property type="component" value="Chromosome 20"/>
</dbReference>
<dbReference type="InterPro" id="IPR003598">
    <property type="entry name" value="Ig_sub2"/>
</dbReference>
<keyword evidence="4" id="KW-0732">Signal</keyword>
<dbReference type="SMART" id="SM00409">
    <property type="entry name" value="IG"/>
    <property type="match status" value="3"/>
</dbReference>
<dbReference type="InterPro" id="IPR007110">
    <property type="entry name" value="Ig-like_dom"/>
</dbReference>
<feature type="chain" id="PRO_5028204270" description="Platelet-derived growth factor receptor-like protein" evidence="4">
    <location>
        <begin position="23"/>
        <end position="388"/>
    </location>
</feature>
<dbReference type="SMART" id="SM00408">
    <property type="entry name" value="IGc2"/>
    <property type="match status" value="2"/>
</dbReference>
<dbReference type="Gene3D" id="2.60.40.10">
    <property type="entry name" value="Immunoglobulins"/>
    <property type="match status" value="3"/>
</dbReference>
<name>A0A6P3W137_CLUHA</name>
<feature type="region of interest" description="Disordered" evidence="3">
    <location>
        <begin position="27"/>
        <end position="70"/>
    </location>
</feature>
<dbReference type="PROSITE" id="PS50835">
    <property type="entry name" value="IG_LIKE"/>
    <property type="match status" value="1"/>
</dbReference>
<organism evidence="6 7">
    <name type="scientific">Clupea harengus</name>
    <name type="common">Atlantic herring</name>
    <dbReference type="NCBI Taxonomy" id="7950"/>
    <lineage>
        <taxon>Eukaryota</taxon>
        <taxon>Metazoa</taxon>
        <taxon>Chordata</taxon>
        <taxon>Craniata</taxon>
        <taxon>Vertebrata</taxon>
        <taxon>Euteleostomi</taxon>
        <taxon>Actinopterygii</taxon>
        <taxon>Neopterygii</taxon>
        <taxon>Teleostei</taxon>
        <taxon>Clupei</taxon>
        <taxon>Clupeiformes</taxon>
        <taxon>Clupeoidei</taxon>
        <taxon>Clupeidae</taxon>
        <taxon>Clupea</taxon>
    </lineage>
</organism>
<evidence type="ECO:0000256" key="4">
    <source>
        <dbReference type="SAM" id="SignalP"/>
    </source>
</evidence>
<evidence type="ECO:0000313" key="7">
    <source>
        <dbReference type="RefSeq" id="XP_012686157.1"/>
    </source>
</evidence>
<dbReference type="InterPro" id="IPR036179">
    <property type="entry name" value="Ig-like_dom_sf"/>
</dbReference>
<dbReference type="KEGG" id="char:105903007"/>
<comment type="subunit">
    <text evidence="1">Forms a complex composed of PDGFRL, TNK2 and GRB2.</text>
</comment>